<evidence type="ECO:0000313" key="9">
    <source>
        <dbReference type="Proteomes" id="UP000236546"/>
    </source>
</evidence>
<feature type="transmembrane region" description="Helical" evidence="6">
    <location>
        <begin position="478"/>
        <end position="504"/>
    </location>
</feature>
<feature type="transmembrane region" description="Helical" evidence="6">
    <location>
        <begin position="162"/>
        <end position="182"/>
    </location>
</feature>
<dbReference type="PROSITE" id="PS50850">
    <property type="entry name" value="MFS"/>
    <property type="match status" value="1"/>
</dbReference>
<feature type="transmembrane region" description="Helical" evidence="6">
    <location>
        <begin position="350"/>
        <end position="368"/>
    </location>
</feature>
<evidence type="ECO:0000256" key="2">
    <source>
        <dbReference type="ARBA" id="ARBA00022692"/>
    </source>
</evidence>
<dbReference type="Gene3D" id="1.20.1720.10">
    <property type="entry name" value="Multidrug resistance protein D"/>
    <property type="match status" value="1"/>
</dbReference>
<feature type="transmembrane region" description="Helical" evidence="6">
    <location>
        <begin position="454"/>
        <end position="472"/>
    </location>
</feature>
<keyword evidence="2 6" id="KW-0812">Transmembrane</keyword>
<evidence type="ECO:0000259" key="7">
    <source>
        <dbReference type="PROSITE" id="PS50850"/>
    </source>
</evidence>
<evidence type="ECO:0000256" key="3">
    <source>
        <dbReference type="ARBA" id="ARBA00022989"/>
    </source>
</evidence>
<evidence type="ECO:0000256" key="5">
    <source>
        <dbReference type="SAM" id="MobiDB-lite"/>
    </source>
</evidence>
<feature type="region of interest" description="Disordered" evidence="5">
    <location>
        <begin position="1"/>
        <end position="44"/>
    </location>
</feature>
<dbReference type="Pfam" id="PF07690">
    <property type="entry name" value="MFS_1"/>
    <property type="match status" value="1"/>
</dbReference>
<feature type="transmembrane region" description="Helical" evidence="6">
    <location>
        <begin position="558"/>
        <end position="577"/>
    </location>
</feature>
<keyword evidence="3 6" id="KW-1133">Transmembrane helix</keyword>
<reference evidence="8 9" key="1">
    <citation type="submission" date="2017-02" db="EMBL/GenBank/DDBJ databases">
        <title>Genomes of Trichoderma spp. with biocontrol activity.</title>
        <authorList>
            <person name="Gardiner D."/>
            <person name="Kazan K."/>
            <person name="Vos C."/>
            <person name="Harvey P."/>
        </authorList>
    </citation>
    <scope>NUCLEOTIDE SEQUENCE [LARGE SCALE GENOMIC DNA]</scope>
    <source>
        <strain evidence="8 9">A5MH</strain>
    </source>
</reference>
<comment type="caution">
    <text evidence="8">The sequence shown here is derived from an EMBL/GenBank/DDBJ whole genome shotgun (WGS) entry which is preliminary data.</text>
</comment>
<feature type="transmembrane region" description="Helical" evidence="6">
    <location>
        <begin position="215"/>
        <end position="240"/>
    </location>
</feature>
<dbReference type="GO" id="GO:0016020">
    <property type="term" value="C:membrane"/>
    <property type="evidence" value="ECO:0007669"/>
    <property type="project" value="UniProtKB-SubCell"/>
</dbReference>
<dbReference type="OrthoDB" id="2130629at2759"/>
<feature type="transmembrane region" description="Helical" evidence="6">
    <location>
        <begin position="424"/>
        <end position="442"/>
    </location>
</feature>
<feature type="transmembrane region" description="Helical" evidence="6">
    <location>
        <begin position="516"/>
        <end position="538"/>
    </location>
</feature>
<evidence type="ECO:0000256" key="1">
    <source>
        <dbReference type="ARBA" id="ARBA00004141"/>
    </source>
</evidence>
<accession>A0A2K0TER0</accession>
<feature type="region of interest" description="Disordered" evidence="5">
    <location>
        <begin position="84"/>
        <end position="109"/>
    </location>
</feature>
<feature type="transmembrane region" description="Helical" evidence="6">
    <location>
        <begin position="280"/>
        <end position="300"/>
    </location>
</feature>
<dbReference type="PANTHER" id="PTHR42718:SF41">
    <property type="entry name" value="MFS TRANSPORTER OF UNKOWN SPECIFICITY (AFU_ORTHOLOGUE AFUA_5G09940)-RELATED"/>
    <property type="match status" value="1"/>
</dbReference>
<dbReference type="GO" id="GO:0022857">
    <property type="term" value="F:transmembrane transporter activity"/>
    <property type="evidence" value="ECO:0007669"/>
    <property type="project" value="InterPro"/>
</dbReference>
<dbReference type="SUPFAM" id="SSF103473">
    <property type="entry name" value="MFS general substrate transporter"/>
    <property type="match status" value="1"/>
</dbReference>
<evidence type="ECO:0000256" key="4">
    <source>
        <dbReference type="ARBA" id="ARBA00023136"/>
    </source>
</evidence>
<dbReference type="EMBL" id="MTYH01000036">
    <property type="protein sequence ID" value="PNP44013.1"/>
    <property type="molecule type" value="Genomic_DNA"/>
</dbReference>
<comment type="subcellular location">
    <subcellularLocation>
        <location evidence="1">Membrane</location>
        <topology evidence="1">Multi-pass membrane protein</topology>
    </subcellularLocation>
</comment>
<feature type="transmembrane region" description="Helical" evidence="6">
    <location>
        <begin position="320"/>
        <end position="338"/>
    </location>
</feature>
<feature type="transmembrane region" description="Helical" evidence="6">
    <location>
        <begin position="252"/>
        <end position="274"/>
    </location>
</feature>
<dbReference type="InterPro" id="IPR011701">
    <property type="entry name" value="MFS"/>
</dbReference>
<protein>
    <recommendedName>
        <fullName evidence="7">Major facilitator superfamily (MFS) profile domain-containing protein</fullName>
    </recommendedName>
</protein>
<dbReference type="Proteomes" id="UP000236546">
    <property type="component" value="Unassembled WGS sequence"/>
</dbReference>
<proteinExistence type="predicted"/>
<gene>
    <name evidence="8" type="ORF">TGAMA5MH_04298</name>
</gene>
<dbReference type="PANTHER" id="PTHR42718">
    <property type="entry name" value="MAJOR FACILITATOR SUPERFAMILY MULTIDRUG TRANSPORTER MFSC"/>
    <property type="match status" value="1"/>
</dbReference>
<feature type="transmembrane region" description="Helical" evidence="6">
    <location>
        <begin position="380"/>
        <end position="404"/>
    </location>
</feature>
<dbReference type="InterPro" id="IPR020846">
    <property type="entry name" value="MFS_dom"/>
</dbReference>
<feature type="domain" description="Major facilitator superfamily (MFS) profile" evidence="7">
    <location>
        <begin position="124"/>
        <end position="581"/>
    </location>
</feature>
<dbReference type="InterPro" id="IPR036259">
    <property type="entry name" value="MFS_trans_sf"/>
</dbReference>
<organism evidence="8 9">
    <name type="scientific">Trichoderma gamsii</name>
    <dbReference type="NCBI Taxonomy" id="398673"/>
    <lineage>
        <taxon>Eukaryota</taxon>
        <taxon>Fungi</taxon>
        <taxon>Dikarya</taxon>
        <taxon>Ascomycota</taxon>
        <taxon>Pezizomycotina</taxon>
        <taxon>Sordariomycetes</taxon>
        <taxon>Hypocreomycetidae</taxon>
        <taxon>Hypocreales</taxon>
        <taxon>Hypocreaceae</taxon>
        <taxon>Trichoderma</taxon>
    </lineage>
</organism>
<sequence length="589" mass="62614">MSTTQSTIVLPPEAHGEDFWSSHSLSGATPLESLPSPGDQSLSEQQLFPCTPIRPLDTASVQEPAPTAVLELSELRIRQVDNATANGSSPTAGAGLFEEGGSPTHPVSQGVPPELRNFLAEIIFVLVCTAGQVILSLTLGQVVVNQFVFREALGIVPAQTPWLVGSSALASGLSVIVFGPLADLAPPKPLMVGAFLWEAVWNAVAASAISPELKILFFVARAMQGLAVGVLVSTSMSILGRVYNPGIRKTRVFSLMAAGAPFGFWIGCVQGGLLTAHLDWIFRSTAIFLAVCALAAYYTIPNLRPAADSNAADAPSIRQFDYMGALLASLGSGLILFGLTQGSAAKWNPYTYSLVIVGFLFLVAFHFVERRVARPLIPNGIWKTPGFVAVLVSYVFGFGAYSGAWQFYAIQFWIRYQGATPLTAALYILPNGIVGILAAWIVSKTLHKVPGHWIFATSMVCFGLGPVFFLPQTPNTSYWALSMPGVALATFGPDLSFAAASIFITSSVPRSYQGAAGSLLVTAQNLTMAIITSVADSIGIKVDQLPSGEVGLEGMRAIWWFGFASAMVGALITITMVRIPKAEEKEHVQ</sequence>
<feature type="transmembrane region" description="Helical" evidence="6">
    <location>
        <begin position="118"/>
        <end position="142"/>
    </location>
</feature>
<keyword evidence="4 6" id="KW-0472">Membrane</keyword>
<evidence type="ECO:0000313" key="8">
    <source>
        <dbReference type="EMBL" id="PNP44013.1"/>
    </source>
</evidence>
<dbReference type="AlphaFoldDB" id="A0A2K0TER0"/>
<name>A0A2K0TER0_9HYPO</name>
<evidence type="ECO:0000256" key="6">
    <source>
        <dbReference type="SAM" id="Phobius"/>
    </source>
</evidence>
<dbReference type="Gene3D" id="1.20.1250.20">
    <property type="entry name" value="MFS general substrate transporter like domains"/>
    <property type="match status" value="1"/>
</dbReference>